<dbReference type="Proteomes" id="UP001108089">
    <property type="component" value="Unassembled WGS sequence"/>
</dbReference>
<accession>A0ABS9DGZ9</accession>
<gene>
    <name evidence="1" type="ORF">L1892_08345</name>
</gene>
<comment type="caution">
    <text evidence="1">The sequence shown here is derived from an EMBL/GenBank/DDBJ whole genome shotgun (WGS) entry which is preliminary data.</text>
</comment>
<evidence type="ECO:0000313" key="2">
    <source>
        <dbReference type="Proteomes" id="UP001108089"/>
    </source>
</evidence>
<keyword evidence="2" id="KW-1185">Reference proteome</keyword>
<sequence>MIDSYEALDRFCDLRMLNGSFLDEFFVDIDWDQLADEVPYILGGTNVYPYGLGEPSLAQLTWNRGIEAGRDHRPITEQAETLRYRFGIPKRRHDEWLDRLTRGERPEDVAADLSAWQRFNPAAAEQRNTTP</sequence>
<proteinExistence type="predicted"/>
<dbReference type="RefSeq" id="WP_235723129.1">
    <property type="nucleotide sequence ID" value="NZ_JAKGCU010000005.1"/>
</dbReference>
<protein>
    <submittedName>
        <fullName evidence="1">Uncharacterized protein</fullName>
    </submittedName>
</protein>
<evidence type="ECO:0000313" key="1">
    <source>
        <dbReference type="EMBL" id="MCF3938387.1"/>
    </source>
</evidence>
<dbReference type="EMBL" id="JAKGCU010000005">
    <property type="protein sequence ID" value="MCF3938387.1"/>
    <property type="molecule type" value="Genomic_DNA"/>
</dbReference>
<reference evidence="1" key="1">
    <citation type="submission" date="2022-01" db="EMBL/GenBank/DDBJ databases">
        <title>Gordonia xiamenensis sp. nov., isolated from surface seawater in Xiamen.</title>
        <authorList>
            <person name="He Y.F."/>
        </authorList>
    </citation>
    <scope>NUCLEOTIDE SEQUENCE</scope>
    <source>
        <strain evidence="1">GW1C4-4</strain>
    </source>
</reference>
<organism evidence="1 2">
    <name type="scientific">Gordonia tangerina</name>
    <dbReference type="NCBI Taxonomy" id="2911060"/>
    <lineage>
        <taxon>Bacteria</taxon>
        <taxon>Bacillati</taxon>
        <taxon>Actinomycetota</taxon>
        <taxon>Actinomycetes</taxon>
        <taxon>Mycobacteriales</taxon>
        <taxon>Gordoniaceae</taxon>
        <taxon>Gordonia</taxon>
    </lineage>
</organism>
<name>A0ABS9DGZ9_9ACTN</name>